<keyword evidence="3" id="KW-1185">Reference proteome</keyword>
<dbReference type="Gene3D" id="3.30.200.20">
    <property type="entry name" value="Phosphorylase Kinase, domain 1"/>
    <property type="match status" value="1"/>
</dbReference>
<dbReference type="Pfam" id="PF01636">
    <property type="entry name" value="APH"/>
    <property type="match status" value="1"/>
</dbReference>
<evidence type="ECO:0000313" key="3">
    <source>
        <dbReference type="Proteomes" id="UP000790580"/>
    </source>
</evidence>
<accession>A0ABS6JTS7</accession>
<dbReference type="SUPFAM" id="SSF56112">
    <property type="entry name" value="Protein kinase-like (PK-like)"/>
    <property type="match status" value="1"/>
</dbReference>
<feature type="domain" description="Aminoglycoside phosphotransferase" evidence="1">
    <location>
        <begin position="30"/>
        <end position="239"/>
    </location>
</feature>
<comment type="caution">
    <text evidence="2">The sequence shown here is derived from an EMBL/GenBank/DDBJ whole genome shotgun (WGS) entry which is preliminary data.</text>
</comment>
<reference evidence="2 3" key="1">
    <citation type="submission" date="2021-06" db="EMBL/GenBank/DDBJ databases">
        <title>Bacillus sp. RD4P76, an endophyte from a halophyte.</title>
        <authorList>
            <person name="Sun J.-Q."/>
        </authorList>
    </citation>
    <scope>NUCLEOTIDE SEQUENCE [LARGE SCALE GENOMIC DNA]</scope>
    <source>
        <strain evidence="2 3">JCM 17098</strain>
    </source>
</reference>
<organism evidence="2 3">
    <name type="scientific">Evansella alkalicola</name>
    <dbReference type="NCBI Taxonomy" id="745819"/>
    <lineage>
        <taxon>Bacteria</taxon>
        <taxon>Bacillati</taxon>
        <taxon>Bacillota</taxon>
        <taxon>Bacilli</taxon>
        <taxon>Bacillales</taxon>
        <taxon>Bacillaceae</taxon>
        <taxon>Evansella</taxon>
    </lineage>
</organism>
<dbReference type="Gene3D" id="1.20.58.840">
    <property type="match status" value="1"/>
</dbReference>
<proteinExistence type="predicted"/>
<dbReference type="Proteomes" id="UP000790580">
    <property type="component" value="Unassembled WGS sequence"/>
</dbReference>
<dbReference type="InterPro" id="IPR011009">
    <property type="entry name" value="Kinase-like_dom_sf"/>
</dbReference>
<protein>
    <submittedName>
        <fullName evidence="2">Phosphotransferase</fullName>
    </submittedName>
</protein>
<evidence type="ECO:0000259" key="1">
    <source>
        <dbReference type="Pfam" id="PF01636"/>
    </source>
</evidence>
<name>A0ABS6JTS7_9BACI</name>
<evidence type="ECO:0000313" key="2">
    <source>
        <dbReference type="EMBL" id="MBU9721969.1"/>
    </source>
</evidence>
<dbReference type="InterPro" id="IPR002575">
    <property type="entry name" value="Aminoglycoside_PTrfase"/>
</dbReference>
<dbReference type="Gene3D" id="1.10.510.10">
    <property type="entry name" value="Transferase(Phosphotransferase) domain 1"/>
    <property type="match status" value="1"/>
</dbReference>
<dbReference type="EMBL" id="JAHQCR010000046">
    <property type="protein sequence ID" value="MBU9721969.1"/>
    <property type="molecule type" value="Genomic_DNA"/>
</dbReference>
<sequence length="321" mass="37898">MESSPRLLKRFSKDLNHFYGITPVGIYEAPRGFAAETFFVDTEDHSYFLKIMHNPRRQNIFKNGLRVVDALVKSGIDYITRVVTLSTGELFFEKDGSVIALFKRIDAKQSYEYNREAVFRKLAHIYRTSMNIPERDSFMKEEFSDHFIKGYEENVQFILSHEVKGEEAQEVKDMLIPHKEFLKSCPETIKETIAKCQNEHADYYITHSDIIPNIMIAENGDHFIIDFDETIFAPLERDGFLTIAAKNEDSKLWLSIMREFFPGYEVNETFIKYYLYERFMIDLTSFIQDLLHNPDREYRVKVVNSTRDYLLGWLLPMMVKY</sequence>
<dbReference type="RefSeq" id="WP_088077447.1">
    <property type="nucleotide sequence ID" value="NZ_JAHQCR010000046.1"/>
</dbReference>
<gene>
    <name evidence="2" type="ORF">KS407_11040</name>
</gene>